<dbReference type="PROSITE" id="PS50213">
    <property type="entry name" value="FAS1"/>
    <property type="match status" value="1"/>
</dbReference>
<sequence length="439" mass="45947">MRMNSTILGIAAVLAIGLVALPVLAATADVDIRGGDYVPASLTVEGNTTVTWTDYDEVSHTVTSTGGLFDSGPIEQNQTFNYTFADMGTYPYGCTLNASTRRTPMQGVVIVVPGGMMVEPGENVTPTPTGNLTPGEEPLNMTLVDLIAGEANLTTFADALDRASVAKMVLTSGGPYTVFAPDDAAFEALGNETLTTIFNDTEMLDALLMHHVVEGNYTVEDLMAAANTTGNMTTLDTLAGNTINVTAVDGNLTVENATIVTADVAAENGIVHVIDMVLVPEGLIPAENVTPTTEANITIVEPMEGASVAAGNVTVSVNVTNFTLVEPTGQPNAPGEGHLHYYLDAVVPTNESAPAIPKTGGYVISTNLTHTWENVTAGEHNFSVQAVNNDHTPLIPLAFETVNVTVEGNITPVENVTLVENVTGNITPEAPAEKQRVIP</sequence>
<keyword evidence="3" id="KW-1185">Reference proteome</keyword>
<dbReference type="Proteomes" id="UP000824969">
    <property type="component" value="Chromosome"/>
</dbReference>
<dbReference type="PANTHER" id="PTHR10900">
    <property type="entry name" value="PERIOSTIN-RELATED"/>
    <property type="match status" value="1"/>
</dbReference>
<accession>A0ABN5XFU4</accession>
<dbReference type="RefSeq" id="WP_244987729.1">
    <property type="nucleotide sequence ID" value="NZ_AP019781.1"/>
</dbReference>
<reference evidence="2 3" key="1">
    <citation type="submission" date="2019-06" db="EMBL/GenBank/DDBJ databases">
        <title>Complete genome sequence of Methanoculleus chikugoensis strain MG62.</title>
        <authorList>
            <person name="Asakawa S."/>
            <person name="Dianou D."/>
        </authorList>
    </citation>
    <scope>NUCLEOTIDE SEQUENCE [LARGE SCALE GENOMIC DNA]</scope>
    <source>
        <strain evidence="2 3">MG62</strain>
    </source>
</reference>
<evidence type="ECO:0000313" key="2">
    <source>
        <dbReference type="EMBL" id="BBL66851.1"/>
    </source>
</evidence>
<protein>
    <recommendedName>
        <fullName evidence="1">FAS1 domain-containing protein</fullName>
    </recommendedName>
</protein>
<feature type="domain" description="FAS1" evidence="1">
    <location>
        <begin position="140"/>
        <end position="278"/>
    </location>
</feature>
<evidence type="ECO:0000259" key="1">
    <source>
        <dbReference type="PROSITE" id="PS50213"/>
    </source>
</evidence>
<dbReference type="EMBL" id="AP019781">
    <property type="protein sequence ID" value="BBL66851.1"/>
    <property type="molecule type" value="Genomic_DNA"/>
</dbReference>
<organism evidence="2 3">
    <name type="scientific">Methanoculleus chikugoensis</name>
    <dbReference type="NCBI Taxonomy" id="118126"/>
    <lineage>
        <taxon>Archaea</taxon>
        <taxon>Methanobacteriati</taxon>
        <taxon>Methanobacteriota</taxon>
        <taxon>Stenosarchaea group</taxon>
        <taxon>Methanomicrobia</taxon>
        <taxon>Methanomicrobiales</taxon>
        <taxon>Methanomicrobiaceae</taxon>
        <taxon>Methanoculleus</taxon>
    </lineage>
</organism>
<dbReference type="InterPro" id="IPR000782">
    <property type="entry name" value="FAS1_domain"/>
</dbReference>
<evidence type="ECO:0000313" key="3">
    <source>
        <dbReference type="Proteomes" id="UP000824969"/>
    </source>
</evidence>
<dbReference type="InterPro" id="IPR050904">
    <property type="entry name" value="Adhesion/Biosynth-related"/>
</dbReference>
<gene>
    <name evidence="2" type="ORF">MchiMG62_00320</name>
</gene>
<dbReference type="Pfam" id="PF02469">
    <property type="entry name" value="Fasciclin"/>
    <property type="match status" value="1"/>
</dbReference>
<dbReference type="SMART" id="SM00554">
    <property type="entry name" value="FAS1"/>
    <property type="match status" value="1"/>
</dbReference>
<dbReference type="GeneID" id="66129528"/>
<dbReference type="PANTHER" id="PTHR10900:SF77">
    <property type="entry name" value="FI19380P1"/>
    <property type="match status" value="1"/>
</dbReference>
<name>A0ABN5XFU4_9EURY</name>
<proteinExistence type="predicted"/>